<feature type="transmembrane region" description="Helical" evidence="1">
    <location>
        <begin position="44"/>
        <end position="64"/>
    </location>
</feature>
<keyword evidence="1" id="KW-0812">Transmembrane</keyword>
<gene>
    <name evidence="2" type="ORF">MBAV_001367</name>
</gene>
<protein>
    <submittedName>
        <fullName evidence="2">Membrane protein</fullName>
    </submittedName>
</protein>
<evidence type="ECO:0000313" key="2">
    <source>
        <dbReference type="EMBL" id="KJU86439.1"/>
    </source>
</evidence>
<comment type="caution">
    <text evidence="2">The sequence shown here is derived from an EMBL/GenBank/DDBJ whole genome shotgun (WGS) entry which is preliminary data.</text>
</comment>
<keyword evidence="1" id="KW-1133">Transmembrane helix</keyword>
<feature type="transmembrane region" description="Helical" evidence="1">
    <location>
        <begin position="12"/>
        <end position="32"/>
    </location>
</feature>
<reference evidence="2 3" key="1">
    <citation type="submission" date="2015-02" db="EMBL/GenBank/DDBJ databases">
        <title>Single-cell genomics of uncultivated deep-branching MTB reveals a conserved set of magnetosome genes.</title>
        <authorList>
            <person name="Kolinko S."/>
            <person name="Richter M."/>
            <person name="Glockner F.O."/>
            <person name="Brachmann A."/>
            <person name="Schuler D."/>
        </authorList>
    </citation>
    <scope>NUCLEOTIDE SEQUENCE [LARGE SCALE GENOMIC DNA]</scope>
    <source>
        <strain evidence="2">TM-1</strain>
    </source>
</reference>
<name>A0A0F3GWU2_9BACT</name>
<organism evidence="2 3">
    <name type="scientific">Candidatus Magnetobacterium bavaricum</name>
    <dbReference type="NCBI Taxonomy" id="29290"/>
    <lineage>
        <taxon>Bacteria</taxon>
        <taxon>Pseudomonadati</taxon>
        <taxon>Nitrospirota</taxon>
        <taxon>Thermodesulfovibrionia</taxon>
        <taxon>Thermodesulfovibrionales</taxon>
        <taxon>Candidatus Magnetobacteriaceae</taxon>
        <taxon>Candidatus Magnetobacterium</taxon>
    </lineage>
</organism>
<sequence length="66" mass="6966">MPFSSTSKIKSASLSSVICIFAFKGVILSALMPRTSPIRTVTTSLSVSLIILSYSLAIYALIALNA</sequence>
<evidence type="ECO:0000313" key="3">
    <source>
        <dbReference type="Proteomes" id="UP000033423"/>
    </source>
</evidence>
<keyword evidence="1" id="KW-0472">Membrane</keyword>
<accession>A0A0F3GWU2</accession>
<dbReference type="EMBL" id="LACI01000588">
    <property type="protein sequence ID" value="KJU86439.1"/>
    <property type="molecule type" value="Genomic_DNA"/>
</dbReference>
<proteinExistence type="predicted"/>
<dbReference type="AlphaFoldDB" id="A0A0F3GWU2"/>
<dbReference type="Proteomes" id="UP000033423">
    <property type="component" value="Unassembled WGS sequence"/>
</dbReference>
<keyword evidence="3" id="KW-1185">Reference proteome</keyword>
<evidence type="ECO:0000256" key="1">
    <source>
        <dbReference type="SAM" id="Phobius"/>
    </source>
</evidence>